<reference evidence="8" key="1">
    <citation type="journal article" date="2021" name="PeerJ">
        <title>Extensive microbial diversity within the chicken gut microbiome revealed by metagenomics and culture.</title>
        <authorList>
            <person name="Gilroy R."/>
            <person name="Ravi A."/>
            <person name="Getino M."/>
            <person name="Pursley I."/>
            <person name="Horton D.L."/>
            <person name="Alikhan N.F."/>
            <person name="Baker D."/>
            <person name="Gharbi K."/>
            <person name="Hall N."/>
            <person name="Watson M."/>
            <person name="Adriaenssens E.M."/>
            <person name="Foster-Nyarko E."/>
            <person name="Jarju S."/>
            <person name="Secka A."/>
            <person name="Antonio M."/>
            <person name="Oren A."/>
            <person name="Chaudhuri R.R."/>
            <person name="La Ragione R."/>
            <person name="Hildebrand F."/>
            <person name="Pallen M.J."/>
        </authorList>
    </citation>
    <scope>NUCLEOTIDE SEQUENCE</scope>
    <source>
        <strain evidence="8">CHK192-9172</strain>
    </source>
</reference>
<evidence type="ECO:0000256" key="6">
    <source>
        <dbReference type="ARBA" id="ARBA00023136"/>
    </source>
</evidence>
<keyword evidence="2" id="KW-0813">Transport</keyword>
<feature type="transmembrane region" description="Helical" evidence="7">
    <location>
        <begin position="119"/>
        <end position="140"/>
    </location>
</feature>
<evidence type="ECO:0000256" key="4">
    <source>
        <dbReference type="ARBA" id="ARBA00022692"/>
    </source>
</evidence>
<gene>
    <name evidence="8" type="ORF">IAA08_11250</name>
</gene>
<sequence length="436" mass="48350">MVIVALQNLVAYSVNMADNIMLGAYDQTALSGAATVNQIFFMVQQVTLSIGEALVVLGSQYWGQKRTEPICRLTGIALKLGVICGVIILIAVTVAPEQILYIFTDDPAIVAAGMDYLDIIKYTFVLFIITNVFMAALRCVETVNISFYISVISLLVDVAINYCLIFGKFGCPEMGVRGAAIGTLVARIVELLIVVLYAAFKDKKLQLFKNNFLKFDRDLRRDYRKIAVPVILSQILWAVSVPMQTAILGHLSSDAIAANSVATTFYQYLKVVVQAMCSATAVMVGSTIGRGDMRRIKSDARTLECIDLLIGIILGVLLFSLRNFLLSFYNLSDTATTLSLQLIVVLSFVMVGMSYQMPVSMGIIRGGGDARFTMIMNLVSTWAIVMPLSFMSAFWWKWPVVAVVIMIQSDQIFKCLPTFIRLRSYKWIKKLTRKEA</sequence>
<feature type="transmembrane region" description="Helical" evidence="7">
    <location>
        <begin position="76"/>
        <end position="99"/>
    </location>
</feature>
<evidence type="ECO:0000256" key="7">
    <source>
        <dbReference type="SAM" id="Phobius"/>
    </source>
</evidence>
<feature type="transmembrane region" description="Helical" evidence="7">
    <location>
        <begin position="226"/>
        <end position="248"/>
    </location>
</feature>
<comment type="caution">
    <text evidence="8">The sequence shown here is derived from an EMBL/GenBank/DDBJ whole genome shotgun (WGS) entry which is preliminary data.</text>
</comment>
<dbReference type="InterPro" id="IPR048279">
    <property type="entry name" value="MdtK-like"/>
</dbReference>
<comment type="subcellular location">
    <subcellularLocation>
        <location evidence="1">Cell membrane</location>
        <topology evidence="1">Multi-pass membrane protein</topology>
    </subcellularLocation>
</comment>
<dbReference type="EMBL" id="DXCH01000301">
    <property type="protein sequence ID" value="HIZ08494.1"/>
    <property type="molecule type" value="Genomic_DNA"/>
</dbReference>
<dbReference type="GO" id="GO:0005886">
    <property type="term" value="C:plasma membrane"/>
    <property type="evidence" value="ECO:0007669"/>
    <property type="project" value="UniProtKB-SubCell"/>
</dbReference>
<accession>A0A9D2D4Q8</accession>
<evidence type="ECO:0000256" key="1">
    <source>
        <dbReference type="ARBA" id="ARBA00004651"/>
    </source>
</evidence>
<dbReference type="NCBIfam" id="TIGR00797">
    <property type="entry name" value="matE"/>
    <property type="match status" value="1"/>
</dbReference>
<evidence type="ECO:0000256" key="2">
    <source>
        <dbReference type="ARBA" id="ARBA00022448"/>
    </source>
</evidence>
<dbReference type="Pfam" id="PF01554">
    <property type="entry name" value="MatE"/>
    <property type="match status" value="2"/>
</dbReference>
<evidence type="ECO:0000256" key="3">
    <source>
        <dbReference type="ARBA" id="ARBA00022475"/>
    </source>
</evidence>
<dbReference type="InterPro" id="IPR047135">
    <property type="entry name" value="YsiQ"/>
</dbReference>
<dbReference type="AlphaFoldDB" id="A0A9D2D4Q8"/>
<dbReference type="Proteomes" id="UP000824024">
    <property type="component" value="Unassembled WGS sequence"/>
</dbReference>
<feature type="transmembrane region" description="Helical" evidence="7">
    <location>
        <begin position="147"/>
        <end position="167"/>
    </location>
</feature>
<keyword evidence="3" id="KW-1003">Cell membrane</keyword>
<keyword evidence="4 7" id="KW-0812">Transmembrane</keyword>
<protein>
    <submittedName>
        <fullName evidence="8">MATE family efflux transporter</fullName>
    </submittedName>
</protein>
<name>A0A9D2D4Q8_9FIRM</name>
<evidence type="ECO:0000313" key="8">
    <source>
        <dbReference type="EMBL" id="HIZ08494.1"/>
    </source>
</evidence>
<feature type="transmembrane region" description="Helical" evidence="7">
    <location>
        <begin position="335"/>
        <end position="355"/>
    </location>
</feature>
<dbReference type="GO" id="GO:0015297">
    <property type="term" value="F:antiporter activity"/>
    <property type="evidence" value="ECO:0007669"/>
    <property type="project" value="InterPro"/>
</dbReference>
<feature type="transmembrane region" description="Helical" evidence="7">
    <location>
        <begin position="308"/>
        <end position="329"/>
    </location>
</feature>
<keyword evidence="5 7" id="KW-1133">Transmembrane helix</keyword>
<keyword evidence="6 7" id="KW-0472">Membrane</keyword>
<proteinExistence type="predicted"/>
<dbReference type="PANTHER" id="PTHR42925:SF2">
    <property type="entry name" value="NA+ DRIVEN MULTIDRUG EFFLUX PUMP"/>
    <property type="match status" value="1"/>
</dbReference>
<dbReference type="PIRSF" id="PIRSF006603">
    <property type="entry name" value="DinF"/>
    <property type="match status" value="1"/>
</dbReference>
<dbReference type="InterPro" id="IPR002528">
    <property type="entry name" value="MATE_fam"/>
</dbReference>
<evidence type="ECO:0000256" key="5">
    <source>
        <dbReference type="ARBA" id="ARBA00022989"/>
    </source>
</evidence>
<dbReference type="PANTHER" id="PTHR42925">
    <property type="entry name" value="MULTIDRUG AND TOXIN EFFLUX PROTEIN MATE FAMILY"/>
    <property type="match status" value="1"/>
</dbReference>
<organism evidence="8 9">
    <name type="scientific">Candidatus Eubacterium avistercoris</name>
    <dbReference type="NCBI Taxonomy" id="2838567"/>
    <lineage>
        <taxon>Bacteria</taxon>
        <taxon>Bacillati</taxon>
        <taxon>Bacillota</taxon>
        <taxon>Clostridia</taxon>
        <taxon>Eubacteriales</taxon>
        <taxon>Eubacteriaceae</taxon>
        <taxon>Eubacterium</taxon>
    </lineage>
</organism>
<reference evidence="8" key="2">
    <citation type="submission" date="2021-04" db="EMBL/GenBank/DDBJ databases">
        <authorList>
            <person name="Gilroy R."/>
        </authorList>
    </citation>
    <scope>NUCLEOTIDE SEQUENCE</scope>
    <source>
        <strain evidence="8">CHK192-9172</strain>
    </source>
</reference>
<evidence type="ECO:0000313" key="9">
    <source>
        <dbReference type="Proteomes" id="UP000824024"/>
    </source>
</evidence>
<feature type="transmembrane region" description="Helical" evidence="7">
    <location>
        <begin position="375"/>
        <end position="395"/>
    </location>
</feature>
<feature type="transmembrane region" description="Helical" evidence="7">
    <location>
        <begin position="179"/>
        <end position="200"/>
    </location>
</feature>
<dbReference type="GO" id="GO:0042910">
    <property type="term" value="F:xenobiotic transmembrane transporter activity"/>
    <property type="evidence" value="ECO:0007669"/>
    <property type="project" value="InterPro"/>
</dbReference>
<feature type="transmembrane region" description="Helical" evidence="7">
    <location>
        <begin position="268"/>
        <end position="288"/>
    </location>
</feature>